<accession>A0A328D6Q5</accession>
<evidence type="ECO:0000256" key="1">
    <source>
        <dbReference type="SAM" id="Phobius"/>
    </source>
</evidence>
<dbReference type="Proteomes" id="UP000249390">
    <property type="component" value="Unassembled WGS sequence"/>
</dbReference>
<reference evidence="2 3" key="1">
    <citation type="submission" date="2018-06" db="EMBL/GenBank/DDBJ databases">
        <title>The Genome of Cuscuta australis (Dodder) Provides Insight into the Evolution of Plant Parasitism.</title>
        <authorList>
            <person name="Liu H."/>
        </authorList>
    </citation>
    <scope>NUCLEOTIDE SEQUENCE [LARGE SCALE GENOMIC DNA]</scope>
    <source>
        <strain evidence="3">cv. Yunnan</strain>
        <tissue evidence="2">Vines</tissue>
    </source>
</reference>
<keyword evidence="1" id="KW-0812">Transmembrane</keyword>
<evidence type="ECO:0000313" key="3">
    <source>
        <dbReference type="Proteomes" id="UP000249390"/>
    </source>
</evidence>
<name>A0A328D6Q5_9ASTE</name>
<feature type="transmembrane region" description="Helical" evidence="1">
    <location>
        <begin position="61"/>
        <end position="85"/>
    </location>
</feature>
<gene>
    <name evidence="2" type="ORF">DM860_008508</name>
</gene>
<comment type="caution">
    <text evidence="2">The sequence shown here is derived from an EMBL/GenBank/DDBJ whole genome shotgun (WGS) entry which is preliminary data.</text>
</comment>
<keyword evidence="1" id="KW-1133">Transmembrane helix</keyword>
<feature type="transmembrane region" description="Helical" evidence="1">
    <location>
        <begin position="26"/>
        <end position="49"/>
    </location>
</feature>
<proteinExistence type="predicted"/>
<dbReference type="AlphaFoldDB" id="A0A328D6Q5"/>
<organism evidence="2 3">
    <name type="scientific">Cuscuta australis</name>
    <dbReference type="NCBI Taxonomy" id="267555"/>
    <lineage>
        <taxon>Eukaryota</taxon>
        <taxon>Viridiplantae</taxon>
        <taxon>Streptophyta</taxon>
        <taxon>Embryophyta</taxon>
        <taxon>Tracheophyta</taxon>
        <taxon>Spermatophyta</taxon>
        <taxon>Magnoliopsida</taxon>
        <taxon>eudicotyledons</taxon>
        <taxon>Gunneridae</taxon>
        <taxon>Pentapetalae</taxon>
        <taxon>asterids</taxon>
        <taxon>lamiids</taxon>
        <taxon>Solanales</taxon>
        <taxon>Convolvulaceae</taxon>
        <taxon>Cuscuteae</taxon>
        <taxon>Cuscuta</taxon>
        <taxon>Cuscuta subgen. Grammica</taxon>
        <taxon>Cuscuta sect. Cleistogrammica</taxon>
    </lineage>
</organism>
<keyword evidence="1" id="KW-0472">Membrane</keyword>
<sequence>MFIFCAPTFSAHVLLFHITVIDQRHIILVSVWFSFVHQHYVLCLYMLTFLDMLVADTECPWAYMFFFFSLTFSAYVSLFHFMAILEQVCENLNSIYSLHLESLQQIW</sequence>
<keyword evidence="3" id="KW-1185">Reference proteome</keyword>
<evidence type="ECO:0000313" key="2">
    <source>
        <dbReference type="EMBL" id="RAL40810.1"/>
    </source>
</evidence>
<dbReference type="EMBL" id="NQVE01000192">
    <property type="protein sequence ID" value="RAL40810.1"/>
    <property type="molecule type" value="Genomic_DNA"/>
</dbReference>
<protein>
    <submittedName>
        <fullName evidence="2">Uncharacterized protein</fullName>
    </submittedName>
</protein>